<evidence type="ECO:0000313" key="1">
    <source>
        <dbReference type="EMBL" id="TMS57475.1"/>
    </source>
</evidence>
<keyword evidence="1" id="KW-0269">Exonuclease</keyword>
<keyword evidence="2" id="KW-1185">Reference proteome</keyword>
<organism evidence="1 2">
    <name type="scientific">Imbroritus primus</name>
    <dbReference type="NCBI Taxonomy" id="3058603"/>
    <lineage>
        <taxon>Bacteria</taxon>
        <taxon>Pseudomonadati</taxon>
        <taxon>Pseudomonadota</taxon>
        <taxon>Betaproteobacteria</taxon>
        <taxon>Burkholderiales</taxon>
        <taxon>Burkholderiaceae</taxon>
        <taxon>Imbroritus</taxon>
    </lineage>
</organism>
<name>A0ACD3SMT2_9BURK</name>
<keyword evidence="1" id="KW-0540">Nuclease</keyword>
<dbReference type="Proteomes" id="UP000004277">
    <property type="component" value="Unassembled WGS sequence"/>
</dbReference>
<dbReference type="EMBL" id="AKCV02000023">
    <property type="protein sequence ID" value="TMS57475.1"/>
    <property type="molecule type" value="Genomic_DNA"/>
</dbReference>
<sequence>MSAGTSTDMSTDMQRHDADYECDGQPVAEARFTQLACDPARSVVVEACAGSGKTWLLVSRLLRLLLAGAQPHEILAITFTRKAAEEMRERLLEVLATLASGDEASIVAELTMRGMEVAEATAMAPRARGLHARVLASPARISIDTFHGWFGSLVRGAPLASGLMPGAALREDAGRMQRDAWEPLWRGLVHAQHADVRVAYETLLRAVGDFNARRLLDAMFQQRTDWRAFRAEAERLGGPLAVLEDFLGEDVHQDVAALALSDVALLADIRCIAAVLANAGKAEQNRVPAMTEALARIEALGDDAEGAANTDQTAAIFGMLFDAFHSGRKPRACKASKGLQQAAGGPDEAEAIVALHGTICERLLDYDLRRHERSVRDVNAALYRLGDAFLSRYQEEKRAQRAMDFADLEWQAAQLMADDETAAYLQMRLDARYRHLLLDEFQDTNPMQWRILQGWLSGYSHTGERPSIFLVGDPKQSIYRFRRADARLFETARQMLVRDFDATVLRTNRTRRNAPAVLHWVNGVFEAARERGDYPIYAHQSTALTEPGGPVLLLPLVDAESLQEGTAEPQPATLAPRDSLTQPRPEATGGGRAERYEEGRRVAAWMQHVMAHVRVPERGGNRPARWSDFQWLGRRKTYLLAYETALRDAGMPYVSPRRGGLLSSLEALDLCALLEFLMTPDADLALAHVLKSPIFGACDDDLIALASAREEGESWWHCLVRMEAQAQLGGVLAEACARLTHWRDIAPTLPVHDLLDHLYYSGELKRRYAEVAPPVMREQVLANLDAFLRLSLELDGGRYPSLPKFIAELKDIRRGSEEETPDEGDLAELERDEASAAETSLDAVRILTIHAAKGLEAPFVVLLDCNHSEPRAEMLGVLIDWPPGADAPTHFSAFGKAGERGVRRAPLFENEAALGQRENWNLLYVAMTRARQGLIVSGVARKTASDSWYERLAMAHAGEVSAPYPVDAMPEGVVSVATSAAVEGGEGAVPYQDFRLVWQGRPEATTDTPPELVHDAEAAAQGEALHALLERVTRQRMTPALPDAAEASRWLGLEPAEAEQAMAAARCMLASEALAPLFDPARYRQAFNEVELFDAGGRLLRIDRLVDTGDMLLVADYKVRLLPQEHAAYAAQLDRYVAAVQRAYPDHAVRAGLAVADGRWVAREMLSEGKGPAEAGGNPDTIIPAAGTPAGMTQQSLF</sequence>
<reference evidence="1" key="1">
    <citation type="submission" date="2019-05" db="EMBL/GenBank/DDBJ databases">
        <title>Revised genome assembly of Burkholderiaceae (previously Ralstonia) sp. PBA.</title>
        <authorList>
            <person name="Gan H.M."/>
        </authorList>
    </citation>
    <scope>NUCLEOTIDE SEQUENCE</scope>
    <source>
        <strain evidence="1">PBA</strain>
    </source>
</reference>
<proteinExistence type="predicted"/>
<keyword evidence="1" id="KW-0378">Hydrolase</keyword>
<gene>
    <name evidence="1" type="ORF">MW7_012810</name>
</gene>
<comment type="caution">
    <text evidence="1">The sequence shown here is derived from an EMBL/GenBank/DDBJ whole genome shotgun (WGS) entry which is preliminary data.</text>
</comment>
<protein>
    <submittedName>
        <fullName evidence="1">ATP-dependent exonuclease</fullName>
    </submittedName>
</protein>
<evidence type="ECO:0000313" key="2">
    <source>
        <dbReference type="Proteomes" id="UP000004277"/>
    </source>
</evidence>
<accession>A0ACD3SMT2</accession>